<evidence type="ECO:0000256" key="1">
    <source>
        <dbReference type="ARBA" id="ARBA00022723"/>
    </source>
</evidence>
<comment type="caution">
    <text evidence="6">The sequence shown here is derived from an EMBL/GenBank/DDBJ whole genome shotgun (WGS) entry which is preliminary data.</text>
</comment>
<dbReference type="STRING" id="5078.A0A135L9C7"/>
<dbReference type="AlphaFoldDB" id="A0A135L9C7"/>
<evidence type="ECO:0000256" key="4">
    <source>
        <dbReference type="PROSITE-ProRule" id="PRU00134"/>
    </source>
</evidence>
<dbReference type="SUPFAM" id="SSF144232">
    <property type="entry name" value="HIT/MYND zinc finger-like"/>
    <property type="match status" value="1"/>
</dbReference>
<dbReference type="Pfam" id="PF01753">
    <property type="entry name" value="zf-MYND"/>
    <property type="match status" value="1"/>
</dbReference>
<evidence type="ECO:0000313" key="6">
    <source>
        <dbReference type="EMBL" id="KXG45534.1"/>
    </source>
</evidence>
<reference evidence="6 7" key="1">
    <citation type="journal article" date="2016" name="BMC Genomics">
        <title>Genome sequencing and secondary metabolism of the postharvest pathogen Penicillium griseofulvum.</title>
        <authorList>
            <person name="Banani H."/>
            <person name="Marcet-Houben M."/>
            <person name="Ballester A.R."/>
            <person name="Abbruscato P."/>
            <person name="Gonzalez-Candelas L."/>
            <person name="Gabaldon T."/>
            <person name="Spadaro D."/>
        </authorList>
    </citation>
    <scope>NUCLEOTIDE SEQUENCE [LARGE SCALE GENOMIC DNA]</scope>
    <source>
        <strain evidence="6 7">PG3</strain>
    </source>
</reference>
<dbReference type="OrthoDB" id="432970at2759"/>
<keyword evidence="2 4" id="KW-0863">Zinc-finger</keyword>
<dbReference type="Proteomes" id="UP000070168">
    <property type="component" value="Unassembled WGS sequence"/>
</dbReference>
<dbReference type="Gene3D" id="6.10.140.2220">
    <property type="match status" value="1"/>
</dbReference>
<dbReference type="GO" id="GO:0008270">
    <property type="term" value="F:zinc ion binding"/>
    <property type="evidence" value="ECO:0007669"/>
    <property type="project" value="UniProtKB-KW"/>
</dbReference>
<dbReference type="OMA" id="DIGHKPL"/>
<evidence type="ECO:0000313" key="7">
    <source>
        <dbReference type="Proteomes" id="UP000070168"/>
    </source>
</evidence>
<name>A0A135L9C7_PENPA</name>
<organism evidence="6 7">
    <name type="scientific">Penicillium patulum</name>
    <name type="common">Penicillium griseofulvum</name>
    <dbReference type="NCBI Taxonomy" id="5078"/>
    <lineage>
        <taxon>Eukaryota</taxon>
        <taxon>Fungi</taxon>
        <taxon>Dikarya</taxon>
        <taxon>Ascomycota</taxon>
        <taxon>Pezizomycotina</taxon>
        <taxon>Eurotiomycetes</taxon>
        <taxon>Eurotiomycetidae</taxon>
        <taxon>Eurotiales</taxon>
        <taxon>Aspergillaceae</taxon>
        <taxon>Penicillium</taxon>
    </lineage>
</organism>
<sequence length="231" mass="26413">MGRWGWRLFECDQDLDAVFNLTHELGIDIDSWEYSLSSMVHQTDMLVPPEAIAMYNTPAYAYQLANHIIPYIREKLDTDNLGEQLFAACRAKENDTDDISREPKYQTIILGALMMRCGARINAAGMEHLRDIVPQVVCSPRWTPFTDLSFRTPGKAQFLAALDHYEPGVPRSFQEPSCFTCGKIEADLGRKPLKCKRCKVATYCGKDCQTEQWNEHRPSCVPPHRRRVTNV</sequence>
<dbReference type="InterPro" id="IPR002893">
    <property type="entry name" value="Znf_MYND"/>
</dbReference>
<protein>
    <submittedName>
        <fullName evidence="6">Zinc finger, MYND-type</fullName>
    </submittedName>
</protein>
<dbReference type="RefSeq" id="XP_040644070.1">
    <property type="nucleotide sequence ID" value="XM_040791014.1"/>
</dbReference>
<keyword evidence="3" id="KW-0862">Zinc</keyword>
<dbReference type="PROSITE" id="PS50865">
    <property type="entry name" value="ZF_MYND_2"/>
    <property type="match status" value="1"/>
</dbReference>
<dbReference type="PROSITE" id="PS01360">
    <property type="entry name" value="ZF_MYND_1"/>
    <property type="match status" value="1"/>
</dbReference>
<evidence type="ECO:0000256" key="2">
    <source>
        <dbReference type="ARBA" id="ARBA00022771"/>
    </source>
</evidence>
<keyword evidence="7" id="KW-1185">Reference proteome</keyword>
<dbReference type="GeneID" id="63706314"/>
<proteinExistence type="predicted"/>
<gene>
    <name evidence="6" type="ORF">PGRI_033010</name>
</gene>
<evidence type="ECO:0000259" key="5">
    <source>
        <dbReference type="PROSITE" id="PS50865"/>
    </source>
</evidence>
<keyword evidence="1" id="KW-0479">Metal-binding</keyword>
<dbReference type="EMBL" id="LHQR01000070">
    <property type="protein sequence ID" value="KXG45534.1"/>
    <property type="molecule type" value="Genomic_DNA"/>
</dbReference>
<feature type="domain" description="MYND-type" evidence="5">
    <location>
        <begin position="178"/>
        <end position="220"/>
    </location>
</feature>
<evidence type="ECO:0000256" key="3">
    <source>
        <dbReference type="ARBA" id="ARBA00022833"/>
    </source>
</evidence>
<accession>A0A135L9C7</accession>